<dbReference type="InterPro" id="IPR002563">
    <property type="entry name" value="Flavin_Rdtase-like_dom"/>
</dbReference>
<dbReference type="GO" id="GO:0042537">
    <property type="term" value="P:benzene-containing compound metabolic process"/>
    <property type="evidence" value="ECO:0007669"/>
    <property type="project" value="InterPro"/>
</dbReference>
<dbReference type="InterPro" id="IPR050268">
    <property type="entry name" value="NADH-dep_flavin_reductase"/>
</dbReference>
<evidence type="ECO:0000313" key="10">
    <source>
        <dbReference type="Proteomes" id="UP000004088"/>
    </source>
</evidence>
<accession>F0F071</accession>
<evidence type="ECO:0000256" key="4">
    <source>
        <dbReference type="ARBA" id="ARBA00022630"/>
    </source>
</evidence>
<dbReference type="EMBL" id="AEWV01000023">
    <property type="protein sequence ID" value="EGC17105.1"/>
    <property type="molecule type" value="Genomic_DNA"/>
</dbReference>
<dbReference type="PANTHER" id="PTHR30466:SF1">
    <property type="entry name" value="FMN REDUCTASE (NADH) RUTF"/>
    <property type="match status" value="1"/>
</dbReference>
<dbReference type="GO" id="GO:0006208">
    <property type="term" value="P:pyrimidine nucleobase catabolic process"/>
    <property type="evidence" value="ECO:0007669"/>
    <property type="project" value="TreeGrafter"/>
</dbReference>
<dbReference type="STRING" id="888741.HMPREF9098_1505"/>
<evidence type="ECO:0000259" key="8">
    <source>
        <dbReference type="SMART" id="SM00903"/>
    </source>
</evidence>
<dbReference type="HOGENOM" id="CLU_059021_2_2_4"/>
<evidence type="ECO:0000256" key="7">
    <source>
        <dbReference type="ARBA" id="ARBA00023027"/>
    </source>
</evidence>
<proteinExistence type="inferred from homology"/>
<dbReference type="NCBIfam" id="TIGR02296">
    <property type="entry name" value="HpaC"/>
    <property type="match status" value="1"/>
</dbReference>
<dbReference type="SMART" id="SM00903">
    <property type="entry name" value="Flavin_Reduct"/>
    <property type="match status" value="1"/>
</dbReference>
<gene>
    <name evidence="9" type="primary">hpaC</name>
    <name evidence="9" type="ORF">HMPREF9098_1505</name>
</gene>
<keyword evidence="10" id="KW-1185">Reference proteome</keyword>
<dbReference type="GO" id="GO:0016651">
    <property type="term" value="F:oxidoreductase activity, acting on NAD(P)H"/>
    <property type="evidence" value="ECO:0007669"/>
    <property type="project" value="InterPro"/>
</dbReference>
<dbReference type="SUPFAM" id="SSF50475">
    <property type="entry name" value="FMN-binding split barrel"/>
    <property type="match status" value="1"/>
</dbReference>
<dbReference type="GO" id="GO:0042602">
    <property type="term" value="F:riboflavin reductase (NADPH) activity"/>
    <property type="evidence" value="ECO:0007669"/>
    <property type="project" value="TreeGrafter"/>
</dbReference>
<keyword evidence="6 9" id="KW-0560">Oxidoreductase</keyword>
<dbReference type="GO" id="GO:0010181">
    <property type="term" value="F:FMN binding"/>
    <property type="evidence" value="ECO:0007669"/>
    <property type="project" value="InterPro"/>
</dbReference>
<dbReference type="UniPathway" id="UPA00208">
    <property type="reaction ID" value="UER00416"/>
</dbReference>
<reference evidence="9 10" key="1">
    <citation type="submission" date="2011-01" db="EMBL/GenBank/DDBJ databases">
        <authorList>
            <person name="Muzny D."/>
            <person name="Qin X."/>
            <person name="Deng J."/>
            <person name="Jiang H."/>
            <person name="Liu Y."/>
            <person name="Qu J."/>
            <person name="Song X.-Z."/>
            <person name="Zhang L."/>
            <person name="Thornton R."/>
            <person name="Coyle M."/>
            <person name="Francisco L."/>
            <person name="Jackson L."/>
            <person name="Javaid M."/>
            <person name="Korchina V."/>
            <person name="Kovar C."/>
            <person name="Mata R."/>
            <person name="Mathew T."/>
            <person name="Ngo R."/>
            <person name="Nguyen L."/>
            <person name="Nguyen N."/>
            <person name="Okwuonu G."/>
            <person name="Ongeri F."/>
            <person name="Pham C."/>
            <person name="Simmons D."/>
            <person name="Wilczek-Boney K."/>
            <person name="Hale W."/>
            <person name="Jakkamsetti A."/>
            <person name="Pham P."/>
            <person name="Ruth R."/>
            <person name="San Lucas F."/>
            <person name="Warren J."/>
            <person name="Zhang J."/>
            <person name="Zhao Z."/>
            <person name="Zhou C."/>
            <person name="Zhu D."/>
            <person name="Lee S."/>
            <person name="Bess C."/>
            <person name="Blankenburg K."/>
            <person name="Forbes L."/>
            <person name="Fu Q."/>
            <person name="Gubbala S."/>
            <person name="Hirani K."/>
            <person name="Jayaseelan J.C."/>
            <person name="Lara F."/>
            <person name="Munidasa M."/>
            <person name="Palculict T."/>
            <person name="Patil S."/>
            <person name="Pu L.-L."/>
            <person name="Saada N."/>
            <person name="Tang L."/>
            <person name="Weissenberger G."/>
            <person name="Zhu Y."/>
            <person name="Hemphill L."/>
            <person name="Shang Y."/>
            <person name="Youmans B."/>
            <person name="Ayvaz T."/>
            <person name="Ross M."/>
            <person name="Santibanez J."/>
            <person name="Aqrawi P."/>
            <person name="Gross S."/>
            <person name="Joshi V."/>
            <person name="Fowler G."/>
            <person name="Nazareth L."/>
            <person name="Reid J."/>
            <person name="Worley K."/>
            <person name="Petrosino J."/>
            <person name="Highlander S."/>
            <person name="Gibbs R."/>
        </authorList>
    </citation>
    <scope>NUCLEOTIDE SEQUENCE [LARGE SCALE GENOMIC DNA]</scope>
    <source>
        <strain evidence="9 10">ATCC 33394</strain>
    </source>
</reference>
<organism evidence="9 10">
    <name type="scientific">Kingella denitrificans ATCC 33394</name>
    <dbReference type="NCBI Taxonomy" id="888741"/>
    <lineage>
        <taxon>Bacteria</taxon>
        <taxon>Pseudomonadati</taxon>
        <taxon>Pseudomonadota</taxon>
        <taxon>Betaproteobacteria</taxon>
        <taxon>Neisseriales</taxon>
        <taxon>Neisseriaceae</taxon>
        <taxon>Kingella</taxon>
    </lineage>
</organism>
<keyword evidence="4" id="KW-0285">Flavoprotein</keyword>
<dbReference type="AlphaFoldDB" id="F0F071"/>
<evidence type="ECO:0000256" key="1">
    <source>
        <dbReference type="ARBA" id="ARBA00005112"/>
    </source>
</evidence>
<dbReference type="Gene3D" id="2.30.110.10">
    <property type="entry name" value="Electron Transport, Fmn-binding Protein, Chain A"/>
    <property type="match status" value="1"/>
</dbReference>
<keyword evidence="9" id="KW-0503">Monooxygenase</keyword>
<comment type="similarity">
    <text evidence="2">Belongs to the non-flavoprotein flavin reductase family. HpaC subfamily.</text>
</comment>
<dbReference type="Pfam" id="PF01613">
    <property type="entry name" value="Flavin_Reduct"/>
    <property type="match status" value="1"/>
</dbReference>
<evidence type="ECO:0000313" key="9">
    <source>
        <dbReference type="EMBL" id="EGC17105.1"/>
    </source>
</evidence>
<dbReference type="InterPro" id="IPR012349">
    <property type="entry name" value="Split_barrel_FMN-bd"/>
</dbReference>
<comment type="pathway">
    <text evidence="1">Aromatic compound metabolism; 4-hydroxyphenylacetate degradation; pyruvate and succinate semialdehyde from 4-hydroxyphenylacetate: step 1/7.</text>
</comment>
<evidence type="ECO:0000256" key="6">
    <source>
        <dbReference type="ARBA" id="ARBA00023002"/>
    </source>
</evidence>
<sequence length="181" mass="20023">MPVAATDQFTFSDISMTANDTIRQQFREAMSFCTSGVHIITTDGEAGRYGITMTAVAAVTDEPPTMLLCVNQKTRIHPILQSNRHLCINVLAAHQQDAAEHFAGMTALTPAERFEQHIWHRGSTGQLQIEGALAHLHGHITAEHSIGTHSVFYVQLDEISAPNAQQQPPLVYYRRQFGLSD</sequence>
<feature type="domain" description="Flavin reductase like" evidence="8">
    <location>
        <begin position="30"/>
        <end position="179"/>
    </location>
</feature>
<dbReference type="InterPro" id="IPR011982">
    <property type="entry name" value="HPA_mOase_red"/>
</dbReference>
<keyword evidence="7" id="KW-0520">NAD</keyword>
<dbReference type="Proteomes" id="UP000004088">
    <property type="component" value="Unassembled WGS sequence"/>
</dbReference>
<name>F0F071_9NEIS</name>
<keyword evidence="5" id="KW-0058">Aromatic hydrocarbons catabolism</keyword>
<dbReference type="GO" id="GO:0051287">
    <property type="term" value="F:NAD binding"/>
    <property type="evidence" value="ECO:0007669"/>
    <property type="project" value="InterPro"/>
</dbReference>
<evidence type="ECO:0000256" key="5">
    <source>
        <dbReference type="ARBA" id="ARBA00022797"/>
    </source>
</evidence>
<protein>
    <recommendedName>
        <fullName evidence="3">4-hydroxyphenylacetate 3-monooxygenase reductase component</fullName>
    </recommendedName>
</protein>
<dbReference type="PANTHER" id="PTHR30466">
    <property type="entry name" value="FLAVIN REDUCTASE"/>
    <property type="match status" value="1"/>
</dbReference>
<comment type="caution">
    <text evidence="9">The sequence shown here is derived from an EMBL/GenBank/DDBJ whole genome shotgun (WGS) entry which is preliminary data.</text>
</comment>
<dbReference type="GO" id="GO:0004497">
    <property type="term" value="F:monooxygenase activity"/>
    <property type="evidence" value="ECO:0007669"/>
    <property type="project" value="UniProtKB-KW"/>
</dbReference>
<evidence type="ECO:0000256" key="2">
    <source>
        <dbReference type="ARBA" id="ARBA00006032"/>
    </source>
</evidence>
<evidence type="ECO:0000256" key="3">
    <source>
        <dbReference type="ARBA" id="ARBA00015398"/>
    </source>
</evidence>